<dbReference type="GO" id="GO:0003676">
    <property type="term" value="F:nucleic acid binding"/>
    <property type="evidence" value="ECO:0007669"/>
    <property type="project" value="InterPro"/>
</dbReference>
<feature type="transmembrane region" description="Helical" evidence="2">
    <location>
        <begin position="407"/>
        <end position="431"/>
    </location>
</feature>
<feature type="domain" description="RNase H type-1" evidence="3">
    <location>
        <begin position="4"/>
        <end position="86"/>
    </location>
</feature>
<keyword evidence="2" id="KW-1133">Transmembrane helix</keyword>
<evidence type="ECO:0000256" key="2">
    <source>
        <dbReference type="SAM" id="Phobius"/>
    </source>
</evidence>
<dbReference type="EMBL" id="JANJYI010000005">
    <property type="protein sequence ID" value="KAK2650531.1"/>
    <property type="molecule type" value="Genomic_DNA"/>
</dbReference>
<keyword evidence="2" id="KW-0472">Membrane</keyword>
<proteinExistence type="predicted"/>
<dbReference type="AlphaFoldDB" id="A0AAD9U9T3"/>
<feature type="transmembrane region" description="Helical" evidence="2">
    <location>
        <begin position="369"/>
        <end position="395"/>
    </location>
</feature>
<dbReference type="Gene3D" id="3.30.420.10">
    <property type="entry name" value="Ribonuclease H-like superfamily/Ribonuclease H"/>
    <property type="match status" value="1"/>
</dbReference>
<dbReference type="InterPro" id="IPR036397">
    <property type="entry name" value="RNaseH_sf"/>
</dbReference>
<organism evidence="4 5">
    <name type="scientific">Dipteronia dyeriana</name>
    <dbReference type="NCBI Taxonomy" id="168575"/>
    <lineage>
        <taxon>Eukaryota</taxon>
        <taxon>Viridiplantae</taxon>
        <taxon>Streptophyta</taxon>
        <taxon>Embryophyta</taxon>
        <taxon>Tracheophyta</taxon>
        <taxon>Spermatophyta</taxon>
        <taxon>Magnoliopsida</taxon>
        <taxon>eudicotyledons</taxon>
        <taxon>Gunneridae</taxon>
        <taxon>Pentapetalae</taxon>
        <taxon>rosids</taxon>
        <taxon>malvids</taxon>
        <taxon>Sapindales</taxon>
        <taxon>Sapindaceae</taxon>
        <taxon>Hippocastanoideae</taxon>
        <taxon>Acereae</taxon>
        <taxon>Dipteronia</taxon>
    </lineage>
</organism>
<evidence type="ECO:0000259" key="3">
    <source>
        <dbReference type="Pfam" id="PF13456"/>
    </source>
</evidence>
<dbReference type="Pfam" id="PF13456">
    <property type="entry name" value="RVT_3"/>
    <property type="match status" value="1"/>
</dbReference>
<keyword evidence="5" id="KW-1185">Reference proteome</keyword>
<evidence type="ECO:0000313" key="4">
    <source>
        <dbReference type="EMBL" id="KAK2650531.1"/>
    </source>
</evidence>
<dbReference type="InterPro" id="IPR002156">
    <property type="entry name" value="RNaseH_domain"/>
</dbReference>
<dbReference type="Proteomes" id="UP001280121">
    <property type="component" value="Unassembled WGS sequence"/>
</dbReference>
<keyword evidence="2" id="KW-0812">Transmembrane</keyword>
<dbReference type="GO" id="GO:0004523">
    <property type="term" value="F:RNA-DNA hybrid ribonuclease activity"/>
    <property type="evidence" value="ECO:0007669"/>
    <property type="project" value="InterPro"/>
</dbReference>
<sequence length="432" mass="47493">MLAPLIAEALAVKNGILLALGSGLVPFQIETDSLQLVNILQLGKAPSNDVGNIICKILGLLESIHGWSICHVSRRGNIAAHSLAKLGRSSVSGCFWLNVCPPCVEKCILSDALPLCVKLPTVSFGSPAFLSLLAAKPPQQLSFPAAMLPSAATKLVAVPSKPYWSSGFRNLEKKRKENTMEEFEREFERALESFLNFIFGRNDDAGTGRRKTCSRKKGAGGGFEAGRRETGGGAEGSGSREAKKQDENDSKSHQQTMVEFLKDILRSMELTIKENKFGEVERVADYILSLIIGQHDAETGRRKGSRHVEIRINHPLGIGNVNHVQLIYDIRNKMKFLGDEVKFRSRASNQFTDSLVKLRSSKNRDFVDWGAFGYSVGRLSAFSVLLLLLLFRLVLGFSTPVVGRGSGLCCIVCAFVLCICLVVFLLFAWFWP</sequence>
<dbReference type="PANTHER" id="PTHR47723:SF19">
    <property type="entry name" value="POLYNUCLEOTIDYL TRANSFERASE, RIBONUCLEASE H-LIKE SUPERFAMILY PROTEIN"/>
    <property type="match status" value="1"/>
</dbReference>
<name>A0AAD9U9T3_9ROSI</name>
<evidence type="ECO:0000313" key="5">
    <source>
        <dbReference type="Proteomes" id="UP001280121"/>
    </source>
</evidence>
<feature type="compositionally biased region" description="Basic and acidic residues" evidence="1">
    <location>
        <begin position="238"/>
        <end position="252"/>
    </location>
</feature>
<accession>A0AAD9U9T3</accession>
<gene>
    <name evidence="4" type="ORF">Ddye_018020</name>
</gene>
<reference evidence="4" key="1">
    <citation type="journal article" date="2023" name="Plant J.">
        <title>Genome sequences and population genomics provide insights into the demographic history, inbreeding, and mutation load of two 'living fossil' tree species of Dipteronia.</title>
        <authorList>
            <person name="Feng Y."/>
            <person name="Comes H.P."/>
            <person name="Chen J."/>
            <person name="Zhu S."/>
            <person name="Lu R."/>
            <person name="Zhang X."/>
            <person name="Li P."/>
            <person name="Qiu J."/>
            <person name="Olsen K.M."/>
            <person name="Qiu Y."/>
        </authorList>
    </citation>
    <scope>NUCLEOTIDE SEQUENCE</scope>
    <source>
        <strain evidence="4">KIB01</strain>
    </source>
</reference>
<dbReference type="InterPro" id="IPR053151">
    <property type="entry name" value="RNase_H-like"/>
</dbReference>
<dbReference type="PANTHER" id="PTHR47723">
    <property type="entry name" value="OS05G0353850 PROTEIN"/>
    <property type="match status" value="1"/>
</dbReference>
<dbReference type="CDD" id="cd06222">
    <property type="entry name" value="RNase_H_like"/>
    <property type="match status" value="1"/>
</dbReference>
<dbReference type="InterPro" id="IPR044730">
    <property type="entry name" value="RNase_H-like_dom_plant"/>
</dbReference>
<protein>
    <recommendedName>
        <fullName evidence="3">RNase H type-1 domain-containing protein</fullName>
    </recommendedName>
</protein>
<feature type="compositionally biased region" description="Basic residues" evidence="1">
    <location>
        <begin position="208"/>
        <end position="218"/>
    </location>
</feature>
<comment type="caution">
    <text evidence="4">The sequence shown here is derived from an EMBL/GenBank/DDBJ whole genome shotgun (WGS) entry which is preliminary data.</text>
</comment>
<feature type="region of interest" description="Disordered" evidence="1">
    <location>
        <begin position="206"/>
        <end position="254"/>
    </location>
</feature>
<evidence type="ECO:0000256" key="1">
    <source>
        <dbReference type="SAM" id="MobiDB-lite"/>
    </source>
</evidence>
<dbReference type="InterPro" id="IPR012337">
    <property type="entry name" value="RNaseH-like_sf"/>
</dbReference>
<dbReference type="SUPFAM" id="SSF53098">
    <property type="entry name" value="Ribonuclease H-like"/>
    <property type="match status" value="1"/>
</dbReference>